<dbReference type="GO" id="GO:0005829">
    <property type="term" value="C:cytosol"/>
    <property type="evidence" value="ECO:0007669"/>
    <property type="project" value="TreeGrafter"/>
</dbReference>
<feature type="domain" description="Formyl transferase N-terminal" evidence="1">
    <location>
        <begin position="47"/>
        <end position="133"/>
    </location>
</feature>
<dbReference type="GO" id="GO:0004479">
    <property type="term" value="F:methionyl-tRNA formyltransferase activity"/>
    <property type="evidence" value="ECO:0007669"/>
    <property type="project" value="TreeGrafter"/>
</dbReference>
<dbReference type="SUPFAM" id="SSF53328">
    <property type="entry name" value="Formyltransferase"/>
    <property type="match status" value="1"/>
</dbReference>
<feature type="non-terminal residue" evidence="2">
    <location>
        <position position="188"/>
    </location>
</feature>
<evidence type="ECO:0000259" key="1">
    <source>
        <dbReference type="Pfam" id="PF00551"/>
    </source>
</evidence>
<proteinExistence type="predicted"/>
<gene>
    <name evidence="2" type="ORF">METZ01_LOCUS494842</name>
</gene>
<dbReference type="EMBL" id="UINC01216024">
    <property type="protein sequence ID" value="SVE41988.1"/>
    <property type="molecule type" value="Genomic_DNA"/>
</dbReference>
<dbReference type="PANTHER" id="PTHR11138:SF5">
    <property type="entry name" value="METHIONYL-TRNA FORMYLTRANSFERASE, MITOCHONDRIAL"/>
    <property type="match status" value="1"/>
</dbReference>
<dbReference type="InterPro" id="IPR036477">
    <property type="entry name" value="Formyl_transf_N_sf"/>
</dbReference>
<dbReference type="Pfam" id="PF00551">
    <property type="entry name" value="Formyl_trans_N"/>
    <property type="match status" value="1"/>
</dbReference>
<feature type="non-terminal residue" evidence="2">
    <location>
        <position position="1"/>
    </location>
</feature>
<dbReference type="PANTHER" id="PTHR11138">
    <property type="entry name" value="METHIONYL-TRNA FORMYLTRANSFERASE"/>
    <property type="match status" value="1"/>
</dbReference>
<organism evidence="2">
    <name type="scientific">marine metagenome</name>
    <dbReference type="NCBI Taxonomy" id="408172"/>
    <lineage>
        <taxon>unclassified sequences</taxon>
        <taxon>metagenomes</taxon>
        <taxon>ecological metagenomes</taxon>
    </lineage>
</organism>
<dbReference type="AlphaFoldDB" id="A0A383DDP7"/>
<dbReference type="InterPro" id="IPR002376">
    <property type="entry name" value="Formyl_transf_N"/>
</dbReference>
<sequence>MKKNFLKVTFATDKNSWILPYLKKFVAQIKPKIKKVDLVFKSKDIKKGDLAFFLSFQEIVRQNILNKNTNNLVVHHSPLPKGKGMSPLSWQILEGKNSIPITLFEAVPELDAGKIYLQKEVNFDGTELLEDLRKIQSKYTFLLCEEFIERYPSVLEEAKDQKGKESFYKRRTPVDSELNINKSILGQI</sequence>
<accession>A0A383DDP7</accession>
<reference evidence="2" key="1">
    <citation type="submission" date="2018-05" db="EMBL/GenBank/DDBJ databases">
        <authorList>
            <person name="Lanie J.A."/>
            <person name="Ng W.-L."/>
            <person name="Kazmierczak K.M."/>
            <person name="Andrzejewski T.M."/>
            <person name="Davidsen T.M."/>
            <person name="Wayne K.J."/>
            <person name="Tettelin H."/>
            <person name="Glass J.I."/>
            <person name="Rusch D."/>
            <person name="Podicherti R."/>
            <person name="Tsui H.-C.T."/>
            <person name="Winkler M.E."/>
        </authorList>
    </citation>
    <scope>NUCLEOTIDE SEQUENCE</scope>
</reference>
<protein>
    <recommendedName>
        <fullName evidence="1">Formyl transferase N-terminal domain-containing protein</fullName>
    </recommendedName>
</protein>
<name>A0A383DDP7_9ZZZZ</name>
<evidence type="ECO:0000313" key="2">
    <source>
        <dbReference type="EMBL" id="SVE41988.1"/>
    </source>
</evidence>
<dbReference type="Gene3D" id="3.40.50.170">
    <property type="entry name" value="Formyl transferase, N-terminal domain"/>
    <property type="match status" value="1"/>
</dbReference>